<feature type="transmembrane region" description="Helical" evidence="9">
    <location>
        <begin position="261"/>
        <end position="280"/>
    </location>
</feature>
<dbReference type="InterPro" id="IPR035952">
    <property type="entry name" value="Rhomboid-like_sf"/>
</dbReference>
<feature type="transmembrane region" description="Helical" evidence="9">
    <location>
        <begin position="201"/>
        <end position="217"/>
    </location>
</feature>
<keyword evidence="12" id="KW-1185">Reference proteome</keyword>
<dbReference type="GO" id="GO:0004252">
    <property type="term" value="F:serine-type endopeptidase activity"/>
    <property type="evidence" value="ECO:0007669"/>
    <property type="project" value="InterPro"/>
</dbReference>
<dbReference type="Gene3D" id="1.20.1540.10">
    <property type="entry name" value="Rhomboid-like"/>
    <property type="match status" value="1"/>
</dbReference>
<evidence type="ECO:0000256" key="8">
    <source>
        <dbReference type="ARBA" id="ARBA00023136"/>
    </source>
</evidence>
<dbReference type="SUPFAM" id="SSF144091">
    <property type="entry name" value="Rhomboid-like"/>
    <property type="match status" value="1"/>
</dbReference>
<dbReference type="InterPro" id="IPR022764">
    <property type="entry name" value="Peptidase_S54_rhomboid_dom"/>
</dbReference>
<protein>
    <recommendedName>
        <fullName evidence="4">rhomboid protease</fullName>
        <ecNumber evidence="4">3.4.21.105</ecNumber>
    </recommendedName>
</protein>
<evidence type="ECO:0000259" key="10">
    <source>
        <dbReference type="Pfam" id="PF01694"/>
    </source>
</evidence>
<feature type="transmembrane region" description="Helical" evidence="9">
    <location>
        <begin position="123"/>
        <end position="139"/>
    </location>
</feature>
<evidence type="ECO:0000256" key="1">
    <source>
        <dbReference type="ARBA" id="ARBA00000156"/>
    </source>
</evidence>
<evidence type="ECO:0000256" key="3">
    <source>
        <dbReference type="ARBA" id="ARBA00009045"/>
    </source>
</evidence>
<keyword evidence="5 9" id="KW-0812">Transmembrane</keyword>
<feature type="domain" description="Peptidase S54 rhomboid" evidence="10">
    <location>
        <begin position="164"/>
        <end position="303"/>
    </location>
</feature>
<dbReference type="InterPro" id="IPR050925">
    <property type="entry name" value="Rhomboid_protease_S54"/>
</dbReference>
<dbReference type="Proteomes" id="UP001176961">
    <property type="component" value="Unassembled WGS sequence"/>
</dbReference>
<evidence type="ECO:0000256" key="5">
    <source>
        <dbReference type="ARBA" id="ARBA00022692"/>
    </source>
</evidence>
<gene>
    <name evidence="11" type="ORF">CYNAS_LOCUS12241</name>
</gene>
<keyword evidence="7 9" id="KW-1133">Transmembrane helix</keyword>
<reference evidence="11" key="1">
    <citation type="submission" date="2023-07" db="EMBL/GenBank/DDBJ databases">
        <authorList>
            <consortium name="CYATHOMIX"/>
        </authorList>
    </citation>
    <scope>NUCLEOTIDE SEQUENCE</scope>
    <source>
        <strain evidence="11">N/A</strain>
    </source>
</reference>
<evidence type="ECO:0000256" key="2">
    <source>
        <dbReference type="ARBA" id="ARBA00004141"/>
    </source>
</evidence>
<evidence type="ECO:0000256" key="9">
    <source>
        <dbReference type="SAM" id="Phobius"/>
    </source>
</evidence>
<dbReference type="AlphaFoldDB" id="A0AA36M711"/>
<proteinExistence type="inferred from homology"/>
<dbReference type="EC" id="3.4.21.105" evidence="4"/>
<evidence type="ECO:0000256" key="4">
    <source>
        <dbReference type="ARBA" id="ARBA00013039"/>
    </source>
</evidence>
<evidence type="ECO:0000256" key="7">
    <source>
        <dbReference type="ARBA" id="ARBA00022989"/>
    </source>
</evidence>
<evidence type="ECO:0000256" key="6">
    <source>
        <dbReference type="ARBA" id="ARBA00022801"/>
    </source>
</evidence>
<keyword evidence="8 9" id="KW-0472">Membrane</keyword>
<sequence length="326" mass="36740">MLYTQHLLLGALRGLRTKTVSYGRFTRESLRSRLHRENPIQPPKIEVLQPPYAADTIPVRPVSHLLRALGFTFAVGAGTFAVAVVSDYERQKHRVKSFFEKARSTFTQNANEWRDLTDGDKCALYLVGANLIVFVLWRLTNLHPMMWRYFSNSFASRSLCLPMALSVFSHYSFIHLALNMYVAWSFTNVVVDKFLGPDQFWAFYITAGVVSSLFGLAHKALARSPIRAVGASGAILGVLGYTCMKIPEARLRIVFVPGFDFSAQSAIIGIILFDLAGLLFRFRMFDHAAHLGGTLFGVFYAMIGDDLIWNRYGGYIEQAYKRLKNG</sequence>
<keyword evidence="6" id="KW-0378">Hydrolase</keyword>
<comment type="similarity">
    <text evidence="3">Belongs to the peptidase S54 family.</text>
</comment>
<evidence type="ECO:0000313" key="12">
    <source>
        <dbReference type="Proteomes" id="UP001176961"/>
    </source>
</evidence>
<dbReference type="GO" id="GO:0016020">
    <property type="term" value="C:membrane"/>
    <property type="evidence" value="ECO:0007669"/>
    <property type="project" value="UniProtKB-SubCell"/>
</dbReference>
<name>A0AA36M711_CYLNA</name>
<dbReference type="GO" id="GO:0006465">
    <property type="term" value="P:signal peptide processing"/>
    <property type="evidence" value="ECO:0007669"/>
    <property type="project" value="TreeGrafter"/>
</dbReference>
<dbReference type="FunFam" id="1.20.1540.10:FF:000012">
    <property type="entry name" value="Rhomboid family protein"/>
    <property type="match status" value="1"/>
</dbReference>
<evidence type="ECO:0000313" key="11">
    <source>
        <dbReference type="EMBL" id="CAJ0600258.1"/>
    </source>
</evidence>
<accession>A0AA36M711</accession>
<organism evidence="11 12">
    <name type="scientific">Cylicocyclus nassatus</name>
    <name type="common">Nematode worm</name>
    <dbReference type="NCBI Taxonomy" id="53992"/>
    <lineage>
        <taxon>Eukaryota</taxon>
        <taxon>Metazoa</taxon>
        <taxon>Ecdysozoa</taxon>
        <taxon>Nematoda</taxon>
        <taxon>Chromadorea</taxon>
        <taxon>Rhabditida</taxon>
        <taxon>Rhabditina</taxon>
        <taxon>Rhabditomorpha</taxon>
        <taxon>Strongyloidea</taxon>
        <taxon>Strongylidae</taxon>
        <taxon>Cylicocyclus</taxon>
    </lineage>
</organism>
<feature type="transmembrane region" description="Helical" evidence="9">
    <location>
        <begin position="159"/>
        <end position="181"/>
    </location>
</feature>
<comment type="catalytic activity">
    <reaction evidence="1">
        <text>Cleaves type-1 transmembrane domains using a catalytic dyad composed of serine and histidine that are contributed by different transmembrane domains.</text>
        <dbReference type="EC" id="3.4.21.105"/>
    </reaction>
</comment>
<dbReference type="Pfam" id="PF01694">
    <property type="entry name" value="Rhomboid"/>
    <property type="match status" value="1"/>
</dbReference>
<dbReference type="EMBL" id="CATQJL010000223">
    <property type="protein sequence ID" value="CAJ0600258.1"/>
    <property type="molecule type" value="Genomic_DNA"/>
</dbReference>
<dbReference type="PANTHER" id="PTHR43731">
    <property type="entry name" value="RHOMBOID PROTEASE"/>
    <property type="match status" value="1"/>
</dbReference>
<comment type="subcellular location">
    <subcellularLocation>
        <location evidence="2">Membrane</location>
        <topology evidence="2">Multi-pass membrane protein</topology>
    </subcellularLocation>
</comment>
<dbReference type="PANTHER" id="PTHR43731:SF14">
    <property type="entry name" value="PRESENILIN-ASSOCIATED RHOMBOID-LIKE PROTEIN, MITOCHONDRIAL"/>
    <property type="match status" value="1"/>
</dbReference>
<comment type="caution">
    <text evidence="11">The sequence shown here is derived from an EMBL/GenBank/DDBJ whole genome shotgun (WGS) entry which is preliminary data.</text>
</comment>
<feature type="transmembrane region" description="Helical" evidence="9">
    <location>
        <begin position="65"/>
        <end position="85"/>
    </location>
</feature>